<evidence type="ECO:0000313" key="1">
    <source>
        <dbReference type="EMBL" id="KAH3723993.1"/>
    </source>
</evidence>
<reference evidence="1" key="2">
    <citation type="submission" date="2020-11" db="EMBL/GenBank/DDBJ databases">
        <authorList>
            <person name="McCartney M.A."/>
            <person name="Auch B."/>
            <person name="Kono T."/>
            <person name="Mallez S."/>
            <person name="Becker A."/>
            <person name="Gohl D.M."/>
            <person name="Silverstein K.A.T."/>
            <person name="Koren S."/>
            <person name="Bechman K.B."/>
            <person name="Herman A."/>
            <person name="Abrahante J.E."/>
            <person name="Garbe J."/>
        </authorList>
    </citation>
    <scope>NUCLEOTIDE SEQUENCE</scope>
    <source>
        <strain evidence="1">Duluth1</strain>
        <tissue evidence="1">Whole animal</tissue>
    </source>
</reference>
<reference evidence="1" key="1">
    <citation type="journal article" date="2019" name="bioRxiv">
        <title>The Genome of the Zebra Mussel, Dreissena polymorpha: A Resource for Invasive Species Research.</title>
        <authorList>
            <person name="McCartney M.A."/>
            <person name="Auch B."/>
            <person name="Kono T."/>
            <person name="Mallez S."/>
            <person name="Zhang Y."/>
            <person name="Obille A."/>
            <person name="Becker A."/>
            <person name="Abrahante J.E."/>
            <person name="Garbe J."/>
            <person name="Badalamenti J.P."/>
            <person name="Herman A."/>
            <person name="Mangelson H."/>
            <person name="Liachko I."/>
            <person name="Sullivan S."/>
            <person name="Sone E.D."/>
            <person name="Koren S."/>
            <person name="Silverstein K.A.T."/>
            <person name="Beckman K.B."/>
            <person name="Gohl D.M."/>
        </authorList>
    </citation>
    <scope>NUCLEOTIDE SEQUENCE</scope>
    <source>
        <strain evidence="1">Duluth1</strain>
        <tissue evidence="1">Whole animal</tissue>
    </source>
</reference>
<name>A0A9D4CEY7_DREPO</name>
<keyword evidence="2" id="KW-1185">Reference proteome</keyword>
<gene>
    <name evidence="1" type="ORF">DPMN_049791</name>
</gene>
<protein>
    <submittedName>
        <fullName evidence="1">Uncharacterized protein</fullName>
    </submittedName>
</protein>
<evidence type="ECO:0000313" key="2">
    <source>
        <dbReference type="Proteomes" id="UP000828390"/>
    </source>
</evidence>
<comment type="caution">
    <text evidence="1">The sequence shown here is derived from an EMBL/GenBank/DDBJ whole genome shotgun (WGS) entry which is preliminary data.</text>
</comment>
<dbReference type="AlphaFoldDB" id="A0A9D4CEY7"/>
<dbReference type="Proteomes" id="UP000828390">
    <property type="component" value="Unassembled WGS sequence"/>
</dbReference>
<accession>A0A9D4CEY7</accession>
<sequence>MVHIFCCLFSTINANVRGHRVPQPSPKDATGGDTTVFFRNLLTSWSARGPRRGPDRNPK</sequence>
<proteinExistence type="predicted"/>
<dbReference type="EMBL" id="JAIWYP010000012">
    <property type="protein sequence ID" value="KAH3723993.1"/>
    <property type="molecule type" value="Genomic_DNA"/>
</dbReference>
<organism evidence="1 2">
    <name type="scientific">Dreissena polymorpha</name>
    <name type="common">Zebra mussel</name>
    <name type="synonym">Mytilus polymorpha</name>
    <dbReference type="NCBI Taxonomy" id="45954"/>
    <lineage>
        <taxon>Eukaryota</taxon>
        <taxon>Metazoa</taxon>
        <taxon>Spiralia</taxon>
        <taxon>Lophotrochozoa</taxon>
        <taxon>Mollusca</taxon>
        <taxon>Bivalvia</taxon>
        <taxon>Autobranchia</taxon>
        <taxon>Heteroconchia</taxon>
        <taxon>Euheterodonta</taxon>
        <taxon>Imparidentia</taxon>
        <taxon>Neoheterodontei</taxon>
        <taxon>Myida</taxon>
        <taxon>Dreissenoidea</taxon>
        <taxon>Dreissenidae</taxon>
        <taxon>Dreissena</taxon>
    </lineage>
</organism>